<gene>
    <name evidence="2" type="ORF">HaLaN_14708</name>
</gene>
<organism evidence="2 3">
    <name type="scientific">Haematococcus lacustris</name>
    <name type="common">Green alga</name>
    <name type="synonym">Haematococcus pluvialis</name>
    <dbReference type="NCBI Taxonomy" id="44745"/>
    <lineage>
        <taxon>Eukaryota</taxon>
        <taxon>Viridiplantae</taxon>
        <taxon>Chlorophyta</taxon>
        <taxon>core chlorophytes</taxon>
        <taxon>Chlorophyceae</taxon>
        <taxon>CS clade</taxon>
        <taxon>Chlamydomonadales</taxon>
        <taxon>Haematococcaceae</taxon>
        <taxon>Haematococcus</taxon>
    </lineage>
</organism>
<keyword evidence="1" id="KW-0175">Coiled coil</keyword>
<dbReference type="InterPro" id="IPR048732">
    <property type="entry name" value="CFA69"/>
</dbReference>
<protein>
    <submittedName>
        <fullName evidence="2">Uncharacterized protein</fullName>
    </submittedName>
</protein>
<accession>A0A699ZGQ0</accession>
<evidence type="ECO:0000256" key="1">
    <source>
        <dbReference type="SAM" id="Coils"/>
    </source>
</evidence>
<feature type="coiled-coil region" evidence="1">
    <location>
        <begin position="75"/>
        <end position="102"/>
    </location>
</feature>
<evidence type="ECO:0000313" key="3">
    <source>
        <dbReference type="Proteomes" id="UP000485058"/>
    </source>
</evidence>
<proteinExistence type="predicted"/>
<dbReference type="AlphaFoldDB" id="A0A699ZGQ0"/>
<name>A0A699ZGQ0_HAELA</name>
<keyword evidence="3" id="KW-1185">Reference proteome</keyword>
<comment type="caution">
    <text evidence="2">The sequence shown here is derived from an EMBL/GenBank/DDBJ whole genome shotgun (WGS) entry which is preliminary data.</text>
</comment>
<evidence type="ECO:0000313" key="2">
    <source>
        <dbReference type="EMBL" id="GFH17978.1"/>
    </source>
</evidence>
<dbReference type="Proteomes" id="UP000485058">
    <property type="component" value="Unassembled WGS sequence"/>
</dbReference>
<dbReference type="PANTHER" id="PTHR14716">
    <property type="entry name" value="CILIA- AND FLAGELLA-ASSOCIATED PROTEIN 69"/>
    <property type="match status" value="1"/>
</dbReference>
<reference evidence="2 3" key="1">
    <citation type="submission" date="2020-02" db="EMBL/GenBank/DDBJ databases">
        <title>Draft genome sequence of Haematococcus lacustris strain NIES-144.</title>
        <authorList>
            <person name="Morimoto D."/>
            <person name="Nakagawa S."/>
            <person name="Yoshida T."/>
            <person name="Sawayama S."/>
        </authorList>
    </citation>
    <scope>NUCLEOTIDE SEQUENCE [LARGE SCALE GENOMIC DNA]</scope>
    <source>
        <strain evidence="2 3">NIES-144</strain>
    </source>
</reference>
<dbReference type="EMBL" id="BLLF01001231">
    <property type="protein sequence ID" value="GFH17978.1"/>
    <property type="molecule type" value="Genomic_DNA"/>
</dbReference>
<dbReference type="PANTHER" id="PTHR14716:SF0">
    <property type="entry name" value="CILIA- AND FLAGELLA-ASSOCIATED PROTEIN 69"/>
    <property type="match status" value="1"/>
</dbReference>
<sequence length="111" mass="12699">MAAEFEATGMRPTAPDRERLASGIELSEHLACALRETQAALLQKDAQIAIDQETKFFEDIRAQRKLEQEARFYKKDRSQQTIAELREAKAKKEAMLRNSIRDFTVLDGLDD</sequence>